<comment type="caution">
    <text evidence="2">The sequence shown here is derived from an EMBL/GenBank/DDBJ whole genome shotgun (WGS) entry which is preliminary data.</text>
</comment>
<keyword evidence="3" id="KW-1185">Reference proteome</keyword>
<accession>A0A9D3UT56</accession>
<protein>
    <submittedName>
        <fullName evidence="2">Uncharacterized protein</fullName>
    </submittedName>
</protein>
<organism evidence="2 3">
    <name type="scientific">Gossypium stocksii</name>
    <dbReference type="NCBI Taxonomy" id="47602"/>
    <lineage>
        <taxon>Eukaryota</taxon>
        <taxon>Viridiplantae</taxon>
        <taxon>Streptophyta</taxon>
        <taxon>Embryophyta</taxon>
        <taxon>Tracheophyta</taxon>
        <taxon>Spermatophyta</taxon>
        <taxon>Magnoliopsida</taxon>
        <taxon>eudicotyledons</taxon>
        <taxon>Gunneridae</taxon>
        <taxon>Pentapetalae</taxon>
        <taxon>rosids</taxon>
        <taxon>malvids</taxon>
        <taxon>Malvales</taxon>
        <taxon>Malvaceae</taxon>
        <taxon>Malvoideae</taxon>
        <taxon>Gossypium</taxon>
    </lineage>
</organism>
<dbReference type="AlphaFoldDB" id="A0A9D3UT56"/>
<proteinExistence type="predicted"/>
<dbReference type="PANTHER" id="PTHR32108:SF5">
    <property type="entry name" value="DYNACTIN SUBUNIT 1-LIKE"/>
    <property type="match status" value="1"/>
</dbReference>
<evidence type="ECO:0000313" key="2">
    <source>
        <dbReference type="EMBL" id="KAH1055954.1"/>
    </source>
</evidence>
<dbReference type="PANTHER" id="PTHR32108">
    <property type="entry name" value="DNA-DIRECTED RNA POLYMERASE SUBUNIT ALPHA"/>
    <property type="match status" value="1"/>
</dbReference>
<dbReference type="OrthoDB" id="999492at2759"/>
<evidence type="ECO:0000256" key="1">
    <source>
        <dbReference type="SAM" id="MobiDB-lite"/>
    </source>
</evidence>
<dbReference type="Proteomes" id="UP000828251">
    <property type="component" value="Unassembled WGS sequence"/>
</dbReference>
<feature type="region of interest" description="Disordered" evidence="1">
    <location>
        <begin position="47"/>
        <end position="66"/>
    </location>
</feature>
<sequence>MLFINTLKAPFINHIMGSTTKSFADIVTFGEMIENTIRCGKIEVGKNTRRSAPKKRENKVSNVSSGYSKPVTVNQSIAIATGQQVPPRREPNTKQNTEKLKFTPIPMTYGELYKSLFDAYVVSPFYLKLMQPPYPKWYDTNTQCEYYVGIVGHSIENYTSFKRLVERLIKVGVVKFDNAPGVGNSLPNHIDNRVNEIFGGEKSQAKHCRRRKSRETRNYCEFHDKEDYEIQRYSEFRALVQGLMDNKELEFFEFTKREDVCTTEGGSIEKVSEVNHPVVIISQLKINEVRANVAPRVVIQKPVSFPFKDSKRVPWNYSYNVVVLGEESSVSTPNKKAEPIKSLMTGQGGERSKPLVNEPVIEKEADEFLKFLKHSEYSVVE</sequence>
<gene>
    <name evidence="2" type="ORF">J1N35_034019</name>
</gene>
<feature type="region of interest" description="Disordered" evidence="1">
    <location>
        <begin position="332"/>
        <end position="356"/>
    </location>
</feature>
<dbReference type="EMBL" id="JAIQCV010000010">
    <property type="protein sequence ID" value="KAH1055954.1"/>
    <property type="molecule type" value="Genomic_DNA"/>
</dbReference>
<reference evidence="2 3" key="1">
    <citation type="journal article" date="2021" name="Plant Biotechnol. J.">
        <title>Multi-omics assisted identification of the key and species-specific regulatory components of drought-tolerant mechanisms in Gossypium stocksii.</title>
        <authorList>
            <person name="Yu D."/>
            <person name="Ke L."/>
            <person name="Zhang D."/>
            <person name="Wu Y."/>
            <person name="Sun Y."/>
            <person name="Mei J."/>
            <person name="Sun J."/>
            <person name="Sun Y."/>
        </authorList>
    </citation>
    <scope>NUCLEOTIDE SEQUENCE [LARGE SCALE GENOMIC DNA]</scope>
    <source>
        <strain evidence="3">cv. E1</strain>
        <tissue evidence="2">Leaf</tissue>
    </source>
</reference>
<name>A0A9D3UT56_9ROSI</name>
<evidence type="ECO:0000313" key="3">
    <source>
        <dbReference type="Proteomes" id="UP000828251"/>
    </source>
</evidence>